<feature type="transmembrane region" description="Helical" evidence="2">
    <location>
        <begin position="497"/>
        <end position="518"/>
    </location>
</feature>
<feature type="chain" id="PRO_5039550917" evidence="3">
    <location>
        <begin position="21"/>
        <end position="547"/>
    </location>
</feature>
<feature type="compositionally biased region" description="Low complexity" evidence="1">
    <location>
        <begin position="460"/>
        <end position="475"/>
    </location>
</feature>
<keyword evidence="2" id="KW-0812">Transmembrane</keyword>
<sequence>MKRRSLTLALPLVSAALVGATLPLGGGSAAAASAEDPAFSGFAAEVWGSPIEIELYEPTIPIPSTPQAEFLLGYSHVEADSGSASGRSSWIWPGDSLGEGAKTVFENLGLPAEISGPIAAQGYPIQVNSNYPSGPETEMDEPFPGTIQRTGADEGKVYATTAYSTDCETQGDDAEGGGGEGGGTPGLPELPVPLLGSLTSSLTGTSSTSSEPAAAAGTEEQAAAEEETPCPIPAALAAVVDIGGYSSNSSIVNTDSLVEGVNRAAVSEVSLLGGIVKIGNVRAEAVARSNGKKGSAEGVADYGVVTIAGQKFRFGPDGFEGGGQNAEIPGLPDEPKAALAELGITFSTPKPVYEFEGDSAHSRVVGLTVEIDLKTVNKVLTQLPLNDIFIELPDDLGPLKSALLSAANLSSRVKVNLAVADGTVDTVQGIDVPTPTTEPEPEPEGEGGAAGGNTGGSTGGVSAPPASSTPTVPGADSAPVAGELPVDAALTSGLPKLFSIPGLLLMAGLAGAVLAGSYMRRIGALALGGGGACSHGLDSGLPDLRKA</sequence>
<organism evidence="4 5">
    <name type="scientific">Nocardioides szechwanensis</name>
    <dbReference type="NCBI Taxonomy" id="1005944"/>
    <lineage>
        <taxon>Bacteria</taxon>
        <taxon>Bacillati</taxon>
        <taxon>Actinomycetota</taxon>
        <taxon>Actinomycetes</taxon>
        <taxon>Propionibacteriales</taxon>
        <taxon>Nocardioidaceae</taxon>
        <taxon>Nocardioides</taxon>
    </lineage>
</organism>
<feature type="region of interest" description="Disordered" evidence="1">
    <location>
        <begin position="426"/>
        <end position="479"/>
    </location>
</feature>
<evidence type="ECO:0000256" key="2">
    <source>
        <dbReference type="SAM" id="Phobius"/>
    </source>
</evidence>
<keyword evidence="2" id="KW-0472">Membrane</keyword>
<dbReference type="OrthoDB" id="3777113at2"/>
<evidence type="ECO:0000256" key="1">
    <source>
        <dbReference type="SAM" id="MobiDB-lite"/>
    </source>
</evidence>
<dbReference type="EMBL" id="FNIC01000005">
    <property type="protein sequence ID" value="SDN91636.1"/>
    <property type="molecule type" value="Genomic_DNA"/>
</dbReference>
<feature type="compositionally biased region" description="Gly residues" evidence="1">
    <location>
        <begin position="446"/>
        <end position="459"/>
    </location>
</feature>
<name>A0A1H0FAN2_9ACTN</name>
<feature type="compositionally biased region" description="Gly residues" evidence="1">
    <location>
        <begin position="176"/>
        <end position="185"/>
    </location>
</feature>
<feature type="signal peptide" evidence="3">
    <location>
        <begin position="1"/>
        <end position="20"/>
    </location>
</feature>
<protein>
    <submittedName>
        <fullName evidence="4">Uncharacterized protein</fullName>
    </submittedName>
</protein>
<dbReference type="Proteomes" id="UP000199004">
    <property type="component" value="Unassembled WGS sequence"/>
</dbReference>
<keyword evidence="3" id="KW-0732">Signal</keyword>
<evidence type="ECO:0000313" key="5">
    <source>
        <dbReference type="Proteomes" id="UP000199004"/>
    </source>
</evidence>
<gene>
    <name evidence="4" type="ORF">SAMN05192576_2977</name>
</gene>
<dbReference type="RefSeq" id="WP_091025601.1">
    <property type="nucleotide sequence ID" value="NZ_BKAE01000025.1"/>
</dbReference>
<proteinExistence type="predicted"/>
<keyword evidence="5" id="KW-1185">Reference proteome</keyword>
<feature type="compositionally biased region" description="Low complexity" evidence="1">
    <location>
        <begin position="186"/>
        <end position="221"/>
    </location>
</feature>
<feature type="region of interest" description="Disordered" evidence="1">
    <location>
        <begin position="165"/>
        <end position="227"/>
    </location>
</feature>
<evidence type="ECO:0000313" key="4">
    <source>
        <dbReference type="EMBL" id="SDN91636.1"/>
    </source>
</evidence>
<dbReference type="STRING" id="1005944.SAMN05192576_2977"/>
<evidence type="ECO:0000256" key="3">
    <source>
        <dbReference type="SAM" id="SignalP"/>
    </source>
</evidence>
<accession>A0A1H0FAN2</accession>
<dbReference type="AlphaFoldDB" id="A0A1H0FAN2"/>
<keyword evidence="2" id="KW-1133">Transmembrane helix</keyword>
<reference evidence="4 5" key="1">
    <citation type="submission" date="2016-10" db="EMBL/GenBank/DDBJ databases">
        <authorList>
            <person name="de Groot N.N."/>
        </authorList>
    </citation>
    <scope>NUCLEOTIDE SEQUENCE [LARGE SCALE GENOMIC DNA]</scope>
    <source>
        <strain evidence="4 5">CGMCC 1.11147</strain>
    </source>
</reference>